<dbReference type="Proteomes" id="UP000092445">
    <property type="component" value="Unassembled WGS sequence"/>
</dbReference>
<sequence length="105" mass="12247">MSDWEDDEAYDDKPQVSNIKSVPKRSYDNRRSDENRRRERESCTNRNSGRHSAYGRNFHCKESLYVRPESIGRIVGRAGSTIQRLQLDFNVRIDADKSRGKVTVL</sequence>
<feature type="region of interest" description="Disordered" evidence="2">
    <location>
        <begin position="1"/>
        <end position="54"/>
    </location>
</feature>
<dbReference type="AlphaFoldDB" id="A0A1A9Z2J9"/>
<name>A0A1A9Z2J9_GLOPL</name>
<dbReference type="InterPro" id="IPR036612">
    <property type="entry name" value="KH_dom_type_1_sf"/>
</dbReference>
<protein>
    <recommendedName>
        <fullName evidence="3">K Homology domain-containing protein</fullName>
    </recommendedName>
</protein>
<accession>A0A1A9Z2J9</accession>
<proteinExistence type="predicted"/>
<dbReference type="GO" id="GO:0003723">
    <property type="term" value="F:RNA binding"/>
    <property type="evidence" value="ECO:0007669"/>
    <property type="project" value="UniProtKB-UniRule"/>
</dbReference>
<reference evidence="5" key="1">
    <citation type="submission" date="2014-03" db="EMBL/GenBank/DDBJ databases">
        <authorList>
            <person name="Aksoy S."/>
            <person name="Warren W."/>
            <person name="Wilson R.K."/>
        </authorList>
    </citation>
    <scope>NUCLEOTIDE SEQUENCE [LARGE SCALE GENOMIC DNA]</scope>
    <source>
        <strain evidence="5">IAEA</strain>
    </source>
</reference>
<dbReference type="PROSITE" id="PS50084">
    <property type="entry name" value="KH_TYPE_1"/>
    <property type="match status" value="1"/>
</dbReference>
<evidence type="ECO:0000313" key="5">
    <source>
        <dbReference type="Proteomes" id="UP000092445"/>
    </source>
</evidence>
<evidence type="ECO:0000256" key="2">
    <source>
        <dbReference type="SAM" id="MobiDB-lite"/>
    </source>
</evidence>
<dbReference type="SUPFAM" id="SSF54791">
    <property type="entry name" value="Eukaryotic type KH-domain (KH-domain type I)"/>
    <property type="match status" value="1"/>
</dbReference>
<feature type="compositionally biased region" description="Acidic residues" evidence="2">
    <location>
        <begin position="1"/>
        <end position="10"/>
    </location>
</feature>
<feature type="domain" description="K Homology" evidence="3">
    <location>
        <begin position="63"/>
        <end position="97"/>
    </location>
</feature>
<dbReference type="Pfam" id="PF00013">
    <property type="entry name" value="KH_1"/>
    <property type="match status" value="1"/>
</dbReference>
<dbReference type="VEuPathDB" id="VectorBase:GPAI001781"/>
<dbReference type="GO" id="GO:0010468">
    <property type="term" value="P:regulation of gene expression"/>
    <property type="evidence" value="ECO:0007669"/>
    <property type="project" value="UniProtKB-ARBA"/>
</dbReference>
<dbReference type="InterPro" id="IPR004088">
    <property type="entry name" value="KH_dom_type_1"/>
</dbReference>
<dbReference type="CDD" id="cd00105">
    <property type="entry name" value="KH-I"/>
    <property type="match status" value="1"/>
</dbReference>
<dbReference type="EnsemblMetazoa" id="GPAI001781-RA">
    <property type="protein sequence ID" value="GPAI001781-PA"/>
    <property type="gene ID" value="GPAI001781"/>
</dbReference>
<feature type="compositionally biased region" description="Basic and acidic residues" evidence="2">
    <location>
        <begin position="25"/>
        <end position="43"/>
    </location>
</feature>
<dbReference type="Gene3D" id="3.30.1370.10">
    <property type="entry name" value="K Homology domain, type 1"/>
    <property type="match status" value="1"/>
</dbReference>
<organism evidence="4 5">
    <name type="scientific">Glossina pallidipes</name>
    <name type="common">Tsetse fly</name>
    <dbReference type="NCBI Taxonomy" id="7398"/>
    <lineage>
        <taxon>Eukaryota</taxon>
        <taxon>Metazoa</taxon>
        <taxon>Ecdysozoa</taxon>
        <taxon>Arthropoda</taxon>
        <taxon>Hexapoda</taxon>
        <taxon>Insecta</taxon>
        <taxon>Pterygota</taxon>
        <taxon>Neoptera</taxon>
        <taxon>Endopterygota</taxon>
        <taxon>Diptera</taxon>
        <taxon>Brachycera</taxon>
        <taxon>Muscomorpha</taxon>
        <taxon>Hippoboscoidea</taxon>
        <taxon>Glossinidae</taxon>
        <taxon>Glossina</taxon>
    </lineage>
</organism>
<evidence type="ECO:0000259" key="3">
    <source>
        <dbReference type="Pfam" id="PF00013"/>
    </source>
</evidence>
<keyword evidence="1" id="KW-0694">RNA-binding</keyword>
<evidence type="ECO:0000256" key="1">
    <source>
        <dbReference type="PROSITE-ProRule" id="PRU00117"/>
    </source>
</evidence>
<keyword evidence="5" id="KW-1185">Reference proteome</keyword>
<evidence type="ECO:0000313" key="4">
    <source>
        <dbReference type="EnsemblMetazoa" id="GPAI001781-PA"/>
    </source>
</evidence>
<reference evidence="4" key="2">
    <citation type="submission" date="2020-05" db="UniProtKB">
        <authorList>
            <consortium name="EnsemblMetazoa"/>
        </authorList>
    </citation>
    <scope>IDENTIFICATION</scope>
    <source>
        <strain evidence="4">IAEA</strain>
    </source>
</reference>